<dbReference type="PANTHER" id="PTHR21071">
    <property type="entry name" value="UDP-N-ACETYLENOLPYRUVOYLGLUCOSAMINE REDUCTASE"/>
    <property type="match status" value="1"/>
</dbReference>
<evidence type="ECO:0000256" key="6">
    <source>
        <dbReference type="ARBA" id="ARBA00015188"/>
    </source>
</evidence>
<keyword evidence="14 19" id="KW-0560">Oxidoreductase</keyword>
<evidence type="ECO:0000256" key="18">
    <source>
        <dbReference type="ARBA" id="ARBA00048914"/>
    </source>
</evidence>
<dbReference type="NCBIfam" id="NF010478">
    <property type="entry name" value="PRK13903.1"/>
    <property type="match status" value="1"/>
</dbReference>
<dbReference type="RefSeq" id="WP_045364261.1">
    <property type="nucleotide sequence ID" value="NZ_AP018150.1"/>
</dbReference>
<dbReference type="SUPFAM" id="SSF56176">
    <property type="entry name" value="FAD-binding/transporter-associated domain-like"/>
    <property type="match status" value="1"/>
</dbReference>
<proteinExistence type="inferred from homology"/>
<dbReference type="InterPro" id="IPR011601">
    <property type="entry name" value="MurB_C"/>
</dbReference>
<feature type="active site" evidence="19">
    <location>
        <position position="165"/>
    </location>
</feature>
<comment type="cofactor">
    <cofactor evidence="1 19">
        <name>FAD</name>
        <dbReference type="ChEBI" id="CHEBI:57692"/>
    </cofactor>
</comment>
<evidence type="ECO:0000313" key="20">
    <source>
        <dbReference type="EMBL" id="BBE10319.1"/>
    </source>
</evidence>
<dbReference type="EC" id="1.3.1.98" evidence="5 19"/>
<evidence type="ECO:0000256" key="14">
    <source>
        <dbReference type="ARBA" id="ARBA00023002"/>
    </source>
</evidence>
<evidence type="ECO:0000256" key="5">
    <source>
        <dbReference type="ARBA" id="ARBA00012518"/>
    </source>
</evidence>
<dbReference type="NCBIfam" id="NF000755">
    <property type="entry name" value="PRK00046.1"/>
    <property type="match status" value="1"/>
</dbReference>
<keyword evidence="8 19" id="KW-0132">Cell division</keyword>
<evidence type="ECO:0000256" key="13">
    <source>
        <dbReference type="ARBA" id="ARBA00022984"/>
    </source>
</evidence>
<dbReference type="KEGG" id="mcys:MCB1EB_2158"/>
<dbReference type="InterPro" id="IPR036318">
    <property type="entry name" value="FAD-bd_PCMH-like_sf"/>
</dbReference>
<keyword evidence="15 19" id="KW-0131">Cell cycle</keyword>
<evidence type="ECO:0000256" key="16">
    <source>
        <dbReference type="ARBA" id="ARBA00023316"/>
    </source>
</evidence>
<dbReference type="EMBL" id="AP018150">
    <property type="protein sequence ID" value="BBE10319.1"/>
    <property type="molecule type" value="Genomic_DNA"/>
</dbReference>
<evidence type="ECO:0000313" key="21">
    <source>
        <dbReference type="Proteomes" id="UP000282597"/>
    </source>
</evidence>
<name>A0A2Z6EXY6_9BURK</name>
<dbReference type="Pfam" id="PF02873">
    <property type="entry name" value="MurB_C"/>
    <property type="match status" value="1"/>
</dbReference>
<gene>
    <name evidence="19" type="primary">murB</name>
    <name evidence="20" type="ORF">MCB1EB_2158</name>
</gene>
<keyword evidence="12 19" id="KW-0133">Cell shape</keyword>
<protein>
    <recommendedName>
        <fullName evidence="6 19">UDP-N-acetylenolpyruvoylglucosamine reductase</fullName>
        <ecNumber evidence="5 19">1.3.1.98</ecNumber>
    </recommendedName>
    <alternativeName>
        <fullName evidence="17 19">UDP-N-acetylmuramate dehydrogenase</fullName>
    </alternativeName>
</protein>
<keyword evidence="7 19" id="KW-0963">Cytoplasm</keyword>
<evidence type="ECO:0000256" key="2">
    <source>
        <dbReference type="ARBA" id="ARBA00003921"/>
    </source>
</evidence>
<evidence type="ECO:0000256" key="15">
    <source>
        <dbReference type="ARBA" id="ARBA00023306"/>
    </source>
</evidence>
<evidence type="ECO:0000256" key="3">
    <source>
        <dbReference type="ARBA" id="ARBA00004496"/>
    </source>
</evidence>
<dbReference type="GO" id="GO:0008360">
    <property type="term" value="P:regulation of cell shape"/>
    <property type="evidence" value="ECO:0007669"/>
    <property type="project" value="UniProtKB-KW"/>
</dbReference>
<organism evidence="20 21">
    <name type="scientific">Mycoavidus cysteinexigens</name>
    <dbReference type="NCBI Taxonomy" id="1553431"/>
    <lineage>
        <taxon>Bacteria</taxon>
        <taxon>Pseudomonadati</taxon>
        <taxon>Pseudomonadota</taxon>
        <taxon>Betaproteobacteria</taxon>
        <taxon>Burkholderiales</taxon>
        <taxon>Burkholderiaceae</taxon>
        <taxon>Mycoavidus</taxon>
    </lineage>
</organism>
<comment type="similarity">
    <text evidence="19">Belongs to the MurB family.</text>
</comment>
<dbReference type="NCBIfam" id="TIGR00179">
    <property type="entry name" value="murB"/>
    <property type="match status" value="1"/>
</dbReference>
<comment type="catalytic activity">
    <reaction evidence="18 19">
        <text>UDP-N-acetyl-alpha-D-muramate + NADP(+) = UDP-N-acetyl-3-O-(1-carboxyvinyl)-alpha-D-glucosamine + NADPH + H(+)</text>
        <dbReference type="Rhea" id="RHEA:12248"/>
        <dbReference type="ChEBI" id="CHEBI:15378"/>
        <dbReference type="ChEBI" id="CHEBI:57783"/>
        <dbReference type="ChEBI" id="CHEBI:58349"/>
        <dbReference type="ChEBI" id="CHEBI:68483"/>
        <dbReference type="ChEBI" id="CHEBI:70757"/>
        <dbReference type="EC" id="1.3.1.98"/>
    </reaction>
</comment>
<keyword evidence="13 19" id="KW-0573">Peptidoglycan synthesis</keyword>
<evidence type="ECO:0000256" key="4">
    <source>
        <dbReference type="ARBA" id="ARBA00004752"/>
    </source>
</evidence>
<evidence type="ECO:0000256" key="1">
    <source>
        <dbReference type="ARBA" id="ARBA00001974"/>
    </source>
</evidence>
<dbReference type="Gene3D" id="3.30.465.10">
    <property type="match status" value="1"/>
</dbReference>
<dbReference type="InterPro" id="IPR003170">
    <property type="entry name" value="MurB"/>
</dbReference>
<evidence type="ECO:0000256" key="17">
    <source>
        <dbReference type="ARBA" id="ARBA00031026"/>
    </source>
</evidence>
<evidence type="ECO:0000256" key="7">
    <source>
        <dbReference type="ARBA" id="ARBA00022490"/>
    </source>
</evidence>
<evidence type="ECO:0000256" key="8">
    <source>
        <dbReference type="ARBA" id="ARBA00022618"/>
    </source>
</evidence>
<dbReference type="UniPathway" id="UPA00219"/>
<feature type="active site" evidence="19">
    <location>
        <position position="337"/>
    </location>
</feature>
<keyword evidence="16 19" id="KW-0961">Cell wall biogenesis/degradation</keyword>
<dbReference type="InterPro" id="IPR016167">
    <property type="entry name" value="FAD-bd_PCMH_sub1"/>
</dbReference>
<dbReference type="GO" id="GO:0071555">
    <property type="term" value="P:cell wall organization"/>
    <property type="evidence" value="ECO:0007669"/>
    <property type="project" value="UniProtKB-KW"/>
</dbReference>
<evidence type="ECO:0000256" key="10">
    <source>
        <dbReference type="ARBA" id="ARBA00022827"/>
    </source>
</evidence>
<dbReference type="Proteomes" id="UP000282597">
    <property type="component" value="Chromosome"/>
</dbReference>
<accession>A0A2Z6EXY6</accession>
<keyword evidence="21" id="KW-1185">Reference proteome</keyword>
<dbReference type="GO" id="GO:0005829">
    <property type="term" value="C:cytosol"/>
    <property type="evidence" value="ECO:0007669"/>
    <property type="project" value="TreeGrafter"/>
</dbReference>
<dbReference type="PANTHER" id="PTHR21071:SF4">
    <property type="entry name" value="UDP-N-ACETYLENOLPYRUVOYLGLUCOSAMINE REDUCTASE"/>
    <property type="match status" value="1"/>
</dbReference>
<comment type="subcellular location">
    <subcellularLocation>
        <location evidence="3 19">Cytoplasm</location>
    </subcellularLocation>
</comment>
<comment type="pathway">
    <text evidence="4 19">Cell wall biogenesis; peptidoglycan biosynthesis.</text>
</comment>
<keyword evidence="9 19" id="KW-0285">Flavoprotein</keyword>
<dbReference type="GO" id="GO:0009252">
    <property type="term" value="P:peptidoglycan biosynthetic process"/>
    <property type="evidence" value="ECO:0007669"/>
    <property type="project" value="UniProtKB-UniRule"/>
</dbReference>
<dbReference type="InterPro" id="IPR036635">
    <property type="entry name" value="MurB_C_sf"/>
</dbReference>
<dbReference type="GO" id="GO:0051301">
    <property type="term" value="P:cell division"/>
    <property type="evidence" value="ECO:0007669"/>
    <property type="project" value="UniProtKB-KW"/>
</dbReference>
<dbReference type="Pfam" id="PF01565">
    <property type="entry name" value="FAD_binding_4"/>
    <property type="match status" value="1"/>
</dbReference>
<reference evidence="20 21" key="1">
    <citation type="journal article" date="2018" name="Microbes Environ.">
        <title>Comparative Genomic Insights into Endofungal Lifestyles of Two Bacterial Endosymbionts, Mycoavidus cysteinexigens and Burkholderia rhizoxinica.</title>
        <authorList>
            <person name="Sharmin D."/>
            <person name="Guo Y."/>
            <person name="Nishizawa T."/>
            <person name="Ohshima S."/>
            <person name="Sato Y."/>
            <person name="Takashima Y."/>
            <person name="Narisawa K."/>
            <person name="Ohta H."/>
        </authorList>
    </citation>
    <scope>NUCLEOTIDE SEQUENCE [LARGE SCALE GENOMIC DNA]</scope>
    <source>
        <strain evidence="20 21">B1-EB</strain>
    </source>
</reference>
<dbReference type="AlphaFoldDB" id="A0A2Z6EXY6"/>
<feature type="active site" description="Proton donor" evidence="19">
    <location>
        <position position="241"/>
    </location>
</feature>
<comment type="function">
    <text evidence="2 19">Cell wall formation.</text>
</comment>
<keyword evidence="11 19" id="KW-0521">NADP</keyword>
<evidence type="ECO:0000256" key="12">
    <source>
        <dbReference type="ARBA" id="ARBA00022960"/>
    </source>
</evidence>
<dbReference type="PROSITE" id="PS51387">
    <property type="entry name" value="FAD_PCMH"/>
    <property type="match status" value="1"/>
</dbReference>
<dbReference type="Gene3D" id="3.90.78.10">
    <property type="entry name" value="UDP-N-acetylenolpyruvoylglucosamine reductase, C-terminal domain"/>
    <property type="match status" value="1"/>
</dbReference>
<evidence type="ECO:0000256" key="19">
    <source>
        <dbReference type="HAMAP-Rule" id="MF_00037"/>
    </source>
</evidence>
<dbReference type="InterPro" id="IPR016166">
    <property type="entry name" value="FAD-bd_PCMH"/>
</dbReference>
<dbReference type="GO" id="GO:0071949">
    <property type="term" value="F:FAD binding"/>
    <property type="evidence" value="ECO:0007669"/>
    <property type="project" value="InterPro"/>
</dbReference>
<dbReference type="GO" id="GO:0008762">
    <property type="term" value="F:UDP-N-acetylmuramate dehydrogenase activity"/>
    <property type="evidence" value="ECO:0007669"/>
    <property type="project" value="UniProtKB-UniRule"/>
</dbReference>
<dbReference type="InterPro" id="IPR016169">
    <property type="entry name" value="FAD-bd_PCMH_sub2"/>
</dbReference>
<evidence type="ECO:0000256" key="11">
    <source>
        <dbReference type="ARBA" id="ARBA00022857"/>
    </source>
</evidence>
<dbReference type="HAMAP" id="MF_00037">
    <property type="entry name" value="MurB"/>
    <property type="match status" value="1"/>
</dbReference>
<evidence type="ECO:0000256" key="9">
    <source>
        <dbReference type="ARBA" id="ARBA00022630"/>
    </source>
</evidence>
<dbReference type="Gene3D" id="3.30.43.10">
    <property type="entry name" value="Uridine Diphospho-n-acetylenolpyruvylglucosamine Reductase, domain 2"/>
    <property type="match status" value="1"/>
</dbReference>
<sequence length="341" mass="37493">MSELMTDYALQAHNTFGFNARARYAQGIENEAMLRAALVDPRTAHLPRLVLGGGSNIVLTGDFAGVVWLIGIKGRRLAYEDEHAWFVEAGAGENWHEFVAWTLEQGRPGLENLALIPGVVGAAPIQNIGAYGLEVAEYFARLTAIEIATGETRVFDKDDCCFAYRDSFFKQQGRGRFVITSVTFRLPKVWRPRCDYAELARQFSVADMPRAKPTPREIFQTVVAIRRAKLPDPAKIGNVGSFFKNPVISAEDFDLLLAHEPNLVAYRQPDRRMKLAAGWLIEQCGWKGGQLGRAAVHAQHALVLVNPGAANGADILALAGAIQRAVQARFGVQLELEPAVI</sequence>
<dbReference type="SUPFAM" id="SSF56194">
    <property type="entry name" value="Uridine diphospho-N-Acetylenolpyruvylglucosamine reductase, MurB, C-terminal domain"/>
    <property type="match status" value="1"/>
</dbReference>
<dbReference type="InterPro" id="IPR006094">
    <property type="entry name" value="Oxid_FAD_bind_N"/>
</dbReference>
<keyword evidence="10 19" id="KW-0274">FAD</keyword>